<dbReference type="EMBL" id="JBIRYI010000004">
    <property type="protein sequence ID" value="MFI2486977.1"/>
    <property type="molecule type" value="Genomic_DNA"/>
</dbReference>
<gene>
    <name evidence="1" type="ORF">ACH47X_08715</name>
</gene>
<dbReference type="RefSeq" id="WP_397403345.1">
    <property type="nucleotide sequence ID" value="NZ_JBIRYI010000004.1"/>
</dbReference>
<keyword evidence="2" id="KW-1185">Reference proteome</keyword>
<accession>A0ABW7XHJ4</accession>
<dbReference type="Proteomes" id="UP001611580">
    <property type="component" value="Unassembled WGS sequence"/>
</dbReference>
<sequence>MHSLRSTENLRLLSWQRVREYAVPPPLIETATTRRLVGDWTGACAAARMDVDVDLRALRRRYGVELAATVRADLRHLAPDLLRWHMPRMMPDGLLRPSVTSALTSYALPDGRTAHLVVRTPPAWAAGPQRMSLAWWDGEARAAPHPDRRYRLDLHRHLWDVRQSAELAQRAGAGQDGAPADWAVASWATEAALLLVADGVPDDGIVVRLGGQRLVLRVDGQGSPQPPTPEDLAALIDGTRAVRSRSRARQTGHTSGADVVVLPDAATWVPPDVLLLRAGLIAPGDLHPLVAAALAPDSAQPRRLAPPPGTRQVECRGAVHRLAVVAGVLTALDHSADEIRHEELLAQLGGTPLPCLHVIDQLHRAPTALADVRARLDHGDVESALSVVESLLGPEAVLRAGDLQDELAAAAAGRVAYGVHRAGLLPAMLHPDPEPYPGRALATDIAFRASLIASRTPRRQRDRRTRRLLAAAH</sequence>
<organism evidence="1 2">
    <name type="scientific">Promicromonospora kroppenstedtii</name>
    <dbReference type="NCBI Taxonomy" id="440482"/>
    <lineage>
        <taxon>Bacteria</taxon>
        <taxon>Bacillati</taxon>
        <taxon>Actinomycetota</taxon>
        <taxon>Actinomycetes</taxon>
        <taxon>Micrococcales</taxon>
        <taxon>Promicromonosporaceae</taxon>
        <taxon>Promicromonospora</taxon>
    </lineage>
</organism>
<reference evidence="1 2" key="1">
    <citation type="submission" date="2024-10" db="EMBL/GenBank/DDBJ databases">
        <title>The Natural Products Discovery Center: Release of the First 8490 Sequenced Strains for Exploring Actinobacteria Biosynthetic Diversity.</title>
        <authorList>
            <person name="Kalkreuter E."/>
            <person name="Kautsar S.A."/>
            <person name="Yang D."/>
            <person name="Bader C.D."/>
            <person name="Teijaro C.N."/>
            <person name="Fluegel L."/>
            <person name="Davis C.M."/>
            <person name="Simpson J.R."/>
            <person name="Lauterbach L."/>
            <person name="Steele A.D."/>
            <person name="Gui C."/>
            <person name="Meng S."/>
            <person name="Li G."/>
            <person name="Viehrig K."/>
            <person name="Ye F."/>
            <person name="Su P."/>
            <person name="Kiefer A.F."/>
            <person name="Nichols A."/>
            <person name="Cepeda A.J."/>
            <person name="Yan W."/>
            <person name="Fan B."/>
            <person name="Jiang Y."/>
            <person name="Adhikari A."/>
            <person name="Zheng C.-J."/>
            <person name="Schuster L."/>
            <person name="Cowan T.M."/>
            <person name="Smanski M.J."/>
            <person name="Chevrette M.G."/>
            <person name="De Carvalho L.P.S."/>
            <person name="Shen B."/>
        </authorList>
    </citation>
    <scope>NUCLEOTIDE SEQUENCE [LARGE SCALE GENOMIC DNA]</scope>
    <source>
        <strain evidence="1 2">NPDC019481</strain>
    </source>
</reference>
<proteinExistence type="predicted"/>
<evidence type="ECO:0000313" key="1">
    <source>
        <dbReference type="EMBL" id="MFI2486977.1"/>
    </source>
</evidence>
<evidence type="ECO:0000313" key="2">
    <source>
        <dbReference type="Proteomes" id="UP001611580"/>
    </source>
</evidence>
<protein>
    <submittedName>
        <fullName evidence="1">Uncharacterized protein</fullName>
    </submittedName>
</protein>
<name>A0ABW7XHJ4_9MICO</name>
<comment type="caution">
    <text evidence="1">The sequence shown here is derived from an EMBL/GenBank/DDBJ whole genome shotgun (WGS) entry which is preliminary data.</text>
</comment>